<evidence type="ECO:0000313" key="2">
    <source>
        <dbReference type="Proteomes" id="UP001555826"/>
    </source>
</evidence>
<dbReference type="InterPro" id="IPR006748">
    <property type="entry name" value="NH2Glyco/OHUrea_AB-resist_kin"/>
</dbReference>
<reference evidence="1 2" key="1">
    <citation type="submission" date="2024-07" db="EMBL/GenBank/DDBJ databases">
        <authorList>
            <person name="Thanompreechachai J."/>
            <person name="Duangmal K."/>
        </authorList>
    </citation>
    <scope>NUCLEOTIDE SEQUENCE [LARGE SCALE GENOMIC DNA]</scope>
    <source>
        <strain evidence="1 2">KCTC 19886</strain>
    </source>
</reference>
<organism evidence="1 2">
    <name type="scientific">Kineococcus endophyticus</name>
    <dbReference type="NCBI Taxonomy" id="1181883"/>
    <lineage>
        <taxon>Bacteria</taxon>
        <taxon>Bacillati</taxon>
        <taxon>Actinomycetota</taxon>
        <taxon>Actinomycetes</taxon>
        <taxon>Kineosporiales</taxon>
        <taxon>Kineosporiaceae</taxon>
        <taxon>Kineococcus</taxon>
    </lineage>
</organism>
<dbReference type="Gene3D" id="3.90.1200.10">
    <property type="match status" value="1"/>
</dbReference>
<keyword evidence="2" id="KW-1185">Reference proteome</keyword>
<proteinExistence type="predicted"/>
<sequence>MDVAHARRLVPAGLRESPALTGPDAQRWLDGLPDLVAASCARWSLEPDDGVPAHGAHALVLPVRRDGEACVLKLSHRDDDVRGEATALRTWAGRGAVRLLDYDVEGDVLLLERLDASRSLVDCPPEEVSRAVGRLLRELAVPAPDGTPTTAAEAEQIARTVGDRQRRLRNPLPERWVEASRRAAERLSGRAGAQTLVHADLTPDNVLRRPGAGRVVVDPKPLAGPPERSMPELLWRLVDHPAGRDLPALLRSICAAGGLDEGLAREWVVARTVDYWSWAVDVGLTTDPVRCRTVVAALV</sequence>
<protein>
    <submittedName>
        <fullName evidence="1">Aminoglycoside phosphotransferase family protein</fullName>
    </submittedName>
</protein>
<accession>A0ABV3P9X6</accession>
<dbReference type="Proteomes" id="UP001555826">
    <property type="component" value="Unassembled WGS sequence"/>
</dbReference>
<dbReference type="EMBL" id="JBFNQN010000012">
    <property type="protein sequence ID" value="MEW9266435.1"/>
    <property type="molecule type" value="Genomic_DNA"/>
</dbReference>
<gene>
    <name evidence="1" type="ORF">AB1207_16920</name>
</gene>
<comment type="caution">
    <text evidence="1">The sequence shown here is derived from an EMBL/GenBank/DDBJ whole genome shotgun (WGS) entry which is preliminary data.</text>
</comment>
<dbReference type="RefSeq" id="WP_367639573.1">
    <property type="nucleotide sequence ID" value="NZ_JBFNQN010000012.1"/>
</dbReference>
<name>A0ABV3P9X6_9ACTN</name>
<evidence type="ECO:0000313" key="1">
    <source>
        <dbReference type="EMBL" id="MEW9266435.1"/>
    </source>
</evidence>
<dbReference type="SUPFAM" id="SSF56112">
    <property type="entry name" value="Protein kinase-like (PK-like)"/>
    <property type="match status" value="1"/>
</dbReference>
<dbReference type="InterPro" id="IPR011009">
    <property type="entry name" value="Kinase-like_dom_sf"/>
</dbReference>
<dbReference type="Pfam" id="PF04655">
    <property type="entry name" value="APH_6_hur"/>
    <property type="match status" value="1"/>
</dbReference>